<organism evidence="2 3">
    <name type="scientific">Pleurodeles waltl</name>
    <name type="common">Iberian ribbed newt</name>
    <dbReference type="NCBI Taxonomy" id="8319"/>
    <lineage>
        <taxon>Eukaryota</taxon>
        <taxon>Metazoa</taxon>
        <taxon>Chordata</taxon>
        <taxon>Craniata</taxon>
        <taxon>Vertebrata</taxon>
        <taxon>Euteleostomi</taxon>
        <taxon>Amphibia</taxon>
        <taxon>Batrachia</taxon>
        <taxon>Caudata</taxon>
        <taxon>Salamandroidea</taxon>
        <taxon>Salamandridae</taxon>
        <taxon>Pleurodelinae</taxon>
        <taxon>Pleurodeles</taxon>
    </lineage>
</organism>
<accession>A0AAV7MA36</accession>
<keyword evidence="3" id="KW-1185">Reference proteome</keyword>
<feature type="compositionally biased region" description="Polar residues" evidence="1">
    <location>
        <begin position="36"/>
        <end position="48"/>
    </location>
</feature>
<dbReference type="EMBL" id="JANPWB010000014">
    <property type="protein sequence ID" value="KAJ1099959.1"/>
    <property type="molecule type" value="Genomic_DNA"/>
</dbReference>
<reference evidence="2" key="1">
    <citation type="journal article" date="2022" name="bioRxiv">
        <title>Sequencing and chromosome-scale assembly of the giantPleurodeles waltlgenome.</title>
        <authorList>
            <person name="Brown T."/>
            <person name="Elewa A."/>
            <person name="Iarovenko S."/>
            <person name="Subramanian E."/>
            <person name="Araus A.J."/>
            <person name="Petzold A."/>
            <person name="Susuki M."/>
            <person name="Suzuki K.-i.T."/>
            <person name="Hayashi T."/>
            <person name="Toyoda A."/>
            <person name="Oliveira C."/>
            <person name="Osipova E."/>
            <person name="Leigh N.D."/>
            <person name="Simon A."/>
            <person name="Yun M.H."/>
        </authorList>
    </citation>
    <scope>NUCLEOTIDE SEQUENCE</scope>
    <source>
        <strain evidence="2">20211129_DDA</strain>
        <tissue evidence="2">Liver</tissue>
    </source>
</reference>
<name>A0AAV7MA36_PLEWA</name>
<proteinExistence type="predicted"/>
<protein>
    <submittedName>
        <fullName evidence="2">Uncharacterized protein</fullName>
    </submittedName>
</protein>
<dbReference type="AlphaFoldDB" id="A0AAV7MA36"/>
<evidence type="ECO:0000313" key="2">
    <source>
        <dbReference type="EMBL" id="KAJ1099959.1"/>
    </source>
</evidence>
<evidence type="ECO:0000256" key="1">
    <source>
        <dbReference type="SAM" id="MobiDB-lite"/>
    </source>
</evidence>
<sequence length="120" mass="12287">MCQPQTPRRCPETGGSTVDRRVQGGGAPLRQAAAVPSQQGRCQAQCHSSGPGGTPCASQGVPHTSGPSRSPLPPRVRRKPISALAGGPGRRNARESLLPSGASRDGGHSWDGQATPPSFC</sequence>
<gene>
    <name evidence="2" type="ORF">NDU88_005051</name>
</gene>
<evidence type="ECO:0000313" key="3">
    <source>
        <dbReference type="Proteomes" id="UP001066276"/>
    </source>
</evidence>
<dbReference type="Proteomes" id="UP001066276">
    <property type="component" value="Chromosome 10"/>
</dbReference>
<feature type="region of interest" description="Disordered" evidence="1">
    <location>
        <begin position="1"/>
        <end position="120"/>
    </location>
</feature>
<comment type="caution">
    <text evidence="2">The sequence shown here is derived from an EMBL/GenBank/DDBJ whole genome shotgun (WGS) entry which is preliminary data.</text>
</comment>